<dbReference type="GO" id="GO:0008168">
    <property type="term" value="F:methyltransferase activity"/>
    <property type="evidence" value="ECO:0007669"/>
    <property type="project" value="UniProtKB-KW"/>
</dbReference>
<dbReference type="Pfam" id="PF08241">
    <property type="entry name" value="Methyltransf_11"/>
    <property type="match status" value="1"/>
</dbReference>
<dbReference type="Gene3D" id="3.40.50.150">
    <property type="entry name" value="Vaccinia Virus protein VP39"/>
    <property type="match status" value="1"/>
</dbReference>
<keyword evidence="2" id="KW-0489">Methyltransferase</keyword>
<dbReference type="PANTHER" id="PTHR43591:SF97">
    <property type="entry name" value="CLASS I SAM-DEPENDENT METHYLTRANSFERASE"/>
    <property type="match status" value="1"/>
</dbReference>
<accession>A0ABX8UJF1</accession>
<feature type="domain" description="Methyltransferase type 11" evidence="1">
    <location>
        <begin position="66"/>
        <end position="159"/>
    </location>
</feature>
<dbReference type="InterPro" id="IPR029063">
    <property type="entry name" value="SAM-dependent_MTases_sf"/>
</dbReference>
<protein>
    <submittedName>
        <fullName evidence="2">Class I SAM-dependent methyltransferase</fullName>
    </submittedName>
</protein>
<name>A0ABX8UJF1_9BURK</name>
<dbReference type="SUPFAM" id="SSF53335">
    <property type="entry name" value="S-adenosyl-L-methionine-dependent methyltransferases"/>
    <property type="match status" value="1"/>
</dbReference>
<sequence length="429" mass="47424">MSAQPDKLAGSQGRKDLIRWKTDAWKDPGMVNWYSSRMAQNETTNLLKNAIEVNTIRRYARGPQIIDIGVGTGRAALPLVADGYDVMGVDSSQAMLDETRRLANGAPIRLQVGDVERLPCDDASFDCAVSLNVLVHFPNWREALLEWKRVVRPGGRIIFDIHTRDHAETAYGADKSQWPDALRATDEAGTFGLYMSRASIAELVEFANAQGFAIQTVVPYGAFLGGGNTNWLLYSSLEQKASWKRTLSWFARDQGLVDLGLFLEESIVAHLAPKIAGRMFVVLDNHADPAANARFAADMAARNAALDSLDVANLAAWLPLAPEAISAELDKLLKPLRSRHFFFLLFQALLTRFPHVEFRGAVPGEMLRELSTWLLSHALDQKSTAIARSWSAGVADKFKEGTDVTVGAEYNLVRALLSRYFGVFSEGQR</sequence>
<dbReference type="GO" id="GO:0032259">
    <property type="term" value="P:methylation"/>
    <property type="evidence" value="ECO:0007669"/>
    <property type="project" value="UniProtKB-KW"/>
</dbReference>
<keyword evidence="3" id="KW-1185">Reference proteome</keyword>
<proteinExistence type="predicted"/>
<dbReference type="PANTHER" id="PTHR43591">
    <property type="entry name" value="METHYLTRANSFERASE"/>
    <property type="match status" value="1"/>
</dbReference>
<dbReference type="CDD" id="cd02440">
    <property type="entry name" value="AdoMet_MTases"/>
    <property type="match status" value="1"/>
</dbReference>
<reference evidence="2 3" key="1">
    <citation type="submission" date="2021-07" db="EMBL/GenBank/DDBJ databases">
        <title>Paraburkholderia edwinii protects Aspergillus sp. from phenazines by acting as a toxin sponge.</title>
        <authorList>
            <person name="Dahlstrom K.M."/>
            <person name="Newman D.K."/>
        </authorList>
    </citation>
    <scope>NUCLEOTIDE SEQUENCE [LARGE SCALE GENOMIC DNA]</scope>
    <source>
        <strain evidence="2 3">Pe01</strain>
    </source>
</reference>
<dbReference type="EMBL" id="CP080095">
    <property type="protein sequence ID" value="QYD69165.1"/>
    <property type="molecule type" value="Genomic_DNA"/>
</dbReference>
<keyword evidence="2" id="KW-0808">Transferase</keyword>
<gene>
    <name evidence="2" type="ORF">KZJ38_01875</name>
</gene>
<evidence type="ECO:0000313" key="2">
    <source>
        <dbReference type="EMBL" id="QYD69165.1"/>
    </source>
</evidence>
<dbReference type="InterPro" id="IPR013216">
    <property type="entry name" value="Methyltransf_11"/>
</dbReference>
<dbReference type="RefSeq" id="WP_219798535.1">
    <property type="nucleotide sequence ID" value="NZ_CP080095.1"/>
</dbReference>
<evidence type="ECO:0000259" key="1">
    <source>
        <dbReference type="Pfam" id="PF08241"/>
    </source>
</evidence>
<dbReference type="Proteomes" id="UP000826462">
    <property type="component" value="Chromosome 1"/>
</dbReference>
<evidence type="ECO:0000313" key="3">
    <source>
        <dbReference type="Proteomes" id="UP000826462"/>
    </source>
</evidence>
<organism evidence="2 3">
    <name type="scientific">Paraburkholderia edwinii</name>
    <dbReference type="NCBI Taxonomy" id="2861782"/>
    <lineage>
        <taxon>Bacteria</taxon>
        <taxon>Pseudomonadati</taxon>
        <taxon>Pseudomonadota</taxon>
        <taxon>Betaproteobacteria</taxon>
        <taxon>Burkholderiales</taxon>
        <taxon>Burkholderiaceae</taxon>
        <taxon>Paraburkholderia</taxon>
    </lineage>
</organism>